<evidence type="ECO:0000313" key="3">
    <source>
        <dbReference type="Proteomes" id="UP000054097"/>
    </source>
</evidence>
<name>A0A0C2WD40_SERVB</name>
<dbReference type="SUPFAM" id="SSF81383">
    <property type="entry name" value="F-box domain"/>
    <property type="match status" value="1"/>
</dbReference>
<reference evidence="2 3" key="1">
    <citation type="submission" date="2014-04" db="EMBL/GenBank/DDBJ databases">
        <authorList>
            <consortium name="DOE Joint Genome Institute"/>
            <person name="Kuo A."/>
            <person name="Zuccaro A."/>
            <person name="Kohler A."/>
            <person name="Nagy L.G."/>
            <person name="Floudas D."/>
            <person name="Copeland A."/>
            <person name="Barry K.W."/>
            <person name="Cichocki N."/>
            <person name="Veneault-Fourrey C."/>
            <person name="LaButti K."/>
            <person name="Lindquist E.A."/>
            <person name="Lipzen A."/>
            <person name="Lundell T."/>
            <person name="Morin E."/>
            <person name="Murat C."/>
            <person name="Sun H."/>
            <person name="Tunlid A."/>
            <person name="Henrissat B."/>
            <person name="Grigoriev I.V."/>
            <person name="Hibbett D.S."/>
            <person name="Martin F."/>
            <person name="Nordberg H.P."/>
            <person name="Cantor M.N."/>
            <person name="Hua S.X."/>
        </authorList>
    </citation>
    <scope>NUCLEOTIDE SEQUENCE [LARGE SCALE GENOMIC DNA]</scope>
    <source>
        <strain evidence="2 3">MAFF 305830</strain>
    </source>
</reference>
<dbReference type="Pfam" id="PF12937">
    <property type="entry name" value="F-box-like"/>
    <property type="match status" value="1"/>
</dbReference>
<dbReference type="InterPro" id="IPR001810">
    <property type="entry name" value="F-box_dom"/>
</dbReference>
<feature type="domain" description="F-box" evidence="1">
    <location>
        <begin position="15"/>
        <end position="60"/>
    </location>
</feature>
<evidence type="ECO:0000313" key="2">
    <source>
        <dbReference type="EMBL" id="KIM24383.1"/>
    </source>
</evidence>
<dbReference type="OrthoDB" id="2884925at2759"/>
<keyword evidence="3" id="KW-1185">Reference proteome</keyword>
<dbReference type="InterPro" id="IPR036047">
    <property type="entry name" value="F-box-like_dom_sf"/>
</dbReference>
<protein>
    <recommendedName>
        <fullName evidence="1">F-box domain-containing protein</fullName>
    </recommendedName>
</protein>
<dbReference type="AlphaFoldDB" id="A0A0C2WD40"/>
<gene>
    <name evidence="2" type="ORF">M408DRAFT_27047</name>
</gene>
<evidence type="ECO:0000259" key="1">
    <source>
        <dbReference type="Pfam" id="PF12937"/>
    </source>
</evidence>
<organism evidence="2 3">
    <name type="scientific">Serendipita vermifera MAFF 305830</name>
    <dbReference type="NCBI Taxonomy" id="933852"/>
    <lineage>
        <taxon>Eukaryota</taxon>
        <taxon>Fungi</taxon>
        <taxon>Dikarya</taxon>
        <taxon>Basidiomycota</taxon>
        <taxon>Agaricomycotina</taxon>
        <taxon>Agaricomycetes</taxon>
        <taxon>Sebacinales</taxon>
        <taxon>Serendipitaceae</taxon>
        <taxon>Serendipita</taxon>
    </lineage>
</organism>
<dbReference type="Gene3D" id="1.20.1280.50">
    <property type="match status" value="1"/>
</dbReference>
<reference evidence="3" key="2">
    <citation type="submission" date="2015-01" db="EMBL/GenBank/DDBJ databases">
        <title>Evolutionary Origins and Diversification of the Mycorrhizal Mutualists.</title>
        <authorList>
            <consortium name="DOE Joint Genome Institute"/>
            <consortium name="Mycorrhizal Genomics Consortium"/>
            <person name="Kohler A."/>
            <person name="Kuo A."/>
            <person name="Nagy L.G."/>
            <person name="Floudas D."/>
            <person name="Copeland A."/>
            <person name="Barry K.W."/>
            <person name="Cichocki N."/>
            <person name="Veneault-Fourrey C."/>
            <person name="LaButti K."/>
            <person name="Lindquist E.A."/>
            <person name="Lipzen A."/>
            <person name="Lundell T."/>
            <person name="Morin E."/>
            <person name="Murat C."/>
            <person name="Riley R."/>
            <person name="Ohm R."/>
            <person name="Sun H."/>
            <person name="Tunlid A."/>
            <person name="Henrissat B."/>
            <person name="Grigoriev I.V."/>
            <person name="Hibbett D.S."/>
            <person name="Martin F."/>
        </authorList>
    </citation>
    <scope>NUCLEOTIDE SEQUENCE [LARGE SCALE GENOMIC DNA]</scope>
    <source>
        <strain evidence="3">MAFF 305830</strain>
    </source>
</reference>
<dbReference type="EMBL" id="KN824324">
    <property type="protein sequence ID" value="KIM24383.1"/>
    <property type="molecule type" value="Genomic_DNA"/>
</dbReference>
<dbReference type="HOGENOM" id="CLU_031490_0_0_1"/>
<sequence length="482" mass="55383">MLQLPDKPSPRNSPISRLPVELLLSIFQQACPRVQSRVWLTHTCRHWREVVLDKADLWTYIEVPHFENGGEGDEDEDVRRFLCLLTMQLDLTGALPLDIVFFQPESHALYNKLLDVLRERAAFPRWRSLVLRLDYVDTLEKMEDALFFASEAFPNLSTLTIVYLAYGYTVGTIQQMTISRWTGTAHHPPTLTFDTIDLFPQSITSSVVLPMDNTLLTRMYGDRLDQLSGLVLPNLVGIDGEPNFLPNTIKKVEGKWRVYHPFPHIHTYRLSSCLFKAEHLHQLHSLVRLTVTSDLKIESGCHVSLPSLLDFSCGSLELEESASITAHSLQRLHMRNLSPLDSIWSERARETDKALIHDGFGLLPCHSLSFEDCISVESTVYLLKLCRHVEEVSITLWNDMDAHYIMENLLGDRTDEYPPSLIDTDGDMLCPRVHKLHFRILKYRKDTKMLEFSTAELVKRRCATDLKVYGMWTGEEDYVLLA</sequence>
<proteinExistence type="predicted"/>
<accession>A0A0C2WD40</accession>
<dbReference type="Proteomes" id="UP000054097">
    <property type="component" value="Unassembled WGS sequence"/>
</dbReference>